<gene>
    <name evidence="1" type="ORF">Q604_UNBc4C00002G0009</name>
</gene>
<reference evidence="1" key="1">
    <citation type="submission" date="2013-12" db="EMBL/GenBank/DDBJ databases">
        <title>A Varibaculum cambriense genome reconstructed from a premature infant gut community with otherwise low bacterial novelty that shifts toward anaerobic metabolism during the third week of life.</title>
        <authorList>
            <person name="Brown C.T."/>
            <person name="Sharon I."/>
            <person name="Thomas B.C."/>
            <person name="Castelle C.J."/>
            <person name="Morowitz M.J."/>
            <person name="Banfield J.F."/>
        </authorList>
    </citation>
    <scope>NUCLEOTIDE SEQUENCE</scope>
</reference>
<comment type="caution">
    <text evidence="1">The sequence shown here is derived from an EMBL/GenBank/DDBJ whole genome shotgun (WGS) entry which is preliminary data.</text>
</comment>
<evidence type="ECO:0000313" key="1">
    <source>
        <dbReference type="EMBL" id="ETJ17324.1"/>
    </source>
</evidence>
<accession>W1WLM7</accession>
<proteinExistence type="predicted"/>
<name>W1WLM7_9ZZZZ</name>
<sequence length="71" mass="8076">MPESCSIKSTKTQINDAINKYYGGNKIFKDNLEKHAVNASLGIMSKVKPLALYFFSELYFIFIKVIHTNTT</sequence>
<dbReference type="AlphaFoldDB" id="W1WLM7"/>
<protein>
    <submittedName>
        <fullName evidence="1">Uncharacterized protein</fullName>
    </submittedName>
</protein>
<organism evidence="1">
    <name type="scientific">human gut metagenome</name>
    <dbReference type="NCBI Taxonomy" id="408170"/>
    <lineage>
        <taxon>unclassified sequences</taxon>
        <taxon>metagenomes</taxon>
        <taxon>organismal metagenomes</taxon>
    </lineage>
</organism>
<dbReference type="EMBL" id="AZMM01018783">
    <property type="protein sequence ID" value="ETJ17324.1"/>
    <property type="molecule type" value="Genomic_DNA"/>
</dbReference>